<dbReference type="Proteomes" id="UP000786875">
    <property type="component" value="Unassembled WGS sequence"/>
</dbReference>
<dbReference type="CDD" id="cd08288">
    <property type="entry name" value="MDR_yhdh"/>
    <property type="match status" value="1"/>
</dbReference>
<evidence type="ECO:0000313" key="3">
    <source>
        <dbReference type="Proteomes" id="UP000786875"/>
    </source>
</evidence>
<dbReference type="Gene3D" id="3.40.50.720">
    <property type="entry name" value="NAD(P)-binding Rossmann-like Domain"/>
    <property type="match status" value="1"/>
</dbReference>
<dbReference type="InterPro" id="IPR020843">
    <property type="entry name" value="ER"/>
</dbReference>
<dbReference type="PANTHER" id="PTHR43677">
    <property type="entry name" value="SHORT-CHAIN DEHYDROGENASE/REDUCTASE"/>
    <property type="match status" value="1"/>
</dbReference>
<protein>
    <submittedName>
        <fullName evidence="2">Oxidoreductase</fullName>
    </submittedName>
</protein>
<dbReference type="SUPFAM" id="SSF50129">
    <property type="entry name" value="GroES-like"/>
    <property type="match status" value="1"/>
</dbReference>
<dbReference type="InterPro" id="IPR011032">
    <property type="entry name" value="GroES-like_sf"/>
</dbReference>
<dbReference type="PANTHER" id="PTHR43677:SF1">
    <property type="entry name" value="ACRYLYL-COA REDUCTASE ACUI-RELATED"/>
    <property type="match status" value="1"/>
</dbReference>
<dbReference type="InterPro" id="IPR051397">
    <property type="entry name" value="Zn-ADH-like_protein"/>
</dbReference>
<feature type="domain" description="Enoyl reductase (ER)" evidence="1">
    <location>
        <begin position="12"/>
        <end position="324"/>
    </location>
</feature>
<evidence type="ECO:0000313" key="2">
    <source>
        <dbReference type="EMBL" id="MBT0727896.1"/>
    </source>
</evidence>
<dbReference type="InterPro" id="IPR014188">
    <property type="entry name" value="Acrylyl-CoA_reductase_AcuI"/>
</dbReference>
<proteinExistence type="predicted"/>
<sequence length="335" mass="35612">MLQAIWLTHSTGSPISASTEIEASALTHFPVTVRVLYSSLNYKDALAICGKAPVIRQFPLVPGIDMVGEVIASQLPNWAVGQQVVVTGWGIGEQYHGGLAEIFYAKPEWLMELPPQLSAIDAAVIGTAGLTAMLAVLQLEQQGITPERGPIAVSGASGGVGSFSTWILAKLGYEVVAITGDCQATEYLVETLGATSLSPRAEFSEPGKKLLAERWAGAIDCVGSHTLANLLAATQRNGCVISCGMAQGLTLDTSVAPFILRSVRLVGVDSVYCETAQRQAAWQRFSTLLSEEALPIPYQTIDLDQVIESAEKLLEGNNRGRTIVALAKPYSLPCQ</sequence>
<keyword evidence="3" id="KW-1185">Reference proteome</keyword>
<comment type="caution">
    <text evidence="2">The sequence shown here is derived from an EMBL/GenBank/DDBJ whole genome shotgun (WGS) entry which is preliminary data.</text>
</comment>
<accession>A0ABS5T6F3</accession>
<dbReference type="InterPro" id="IPR013154">
    <property type="entry name" value="ADH-like_N"/>
</dbReference>
<dbReference type="InterPro" id="IPR013149">
    <property type="entry name" value="ADH-like_C"/>
</dbReference>
<dbReference type="Pfam" id="PF08240">
    <property type="entry name" value="ADH_N"/>
    <property type="match status" value="1"/>
</dbReference>
<dbReference type="Gene3D" id="3.90.180.10">
    <property type="entry name" value="Medium-chain alcohol dehydrogenases, catalytic domain"/>
    <property type="match status" value="1"/>
</dbReference>
<gene>
    <name evidence="2" type="ORF">HGT73_11020</name>
</gene>
<dbReference type="RefSeq" id="WP_407073162.1">
    <property type="nucleotide sequence ID" value="NZ_JABBFO010000010.1"/>
</dbReference>
<dbReference type="EMBL" id="JABBFO010000010">
    <property type="protein sequence ID" value="MBT0727896.1"/>
    <property type="molecule type" value="Genomic_DNA"/>
</dbReference>
<dbReference type="InterPro" id="IPR036291">
    <property type="entry name" value="NAD(P)-bd_dom_sf"/>
</dbReference>
<dbReference type="SMART" id="SM00829">
    <property type="entry name" value="PKS_ER"/>
    <property type="match status" value="1"/>
</dbReference>
<name>A0ABS5T6F3_9GAMM</name>
<organism evidence="2 3">
    <name type="scientific">Rosenbergiella australiborealis</name>
    <dbReference type="NCBI Taxonomy" id="1544696"/>
    <lineage>
        <taxon>Bacteria</taxon>
        <taxon>Pseudomonadati</taxon>
        <taxon>Pseudomonadota</taxon>
        <taxon>Gammaproteobacteria</taxon>
        <taxon>Enterobacterales</taxon>
        <taxon>Erwiniaceae</taxon>
        <taxon>Rosenbergiella</taxon>
    </lineage>
</organism>
<evidence type="ECO:0000259" key="1">
    <source>
        <dbReference type="SMART" id="SM00829"/>
    </source>
</evidence>
<dbReference type="SUPFAM" id="SSF51735">
    <property type="entry name" value="NAD(P)-binding Rossmann-fold domains"/>
    <property type="match status" value="1"/>
</dbReference>
<reference evidence="2 3" key="1">
    <citation type="submission" date="2020-04" db="EMBL/GenBank/DDBJ databases">
        <title>Genome sequencing of Rosenbergiella species.</title>
        <authorList>
            <person name="Alvarez-Perez S."/>
            <person name="Lievens B."/>
        </authorList>
    </citation>
    <scope>NUCLEOTIDE SEQUENCE [LARGE SCALE GENOMIC DNA]</scope>
    <source>
        <strain evidence="2 3">CdVSA20.1</strain>
    </source>
</reference>
<dbReference type="Pfam" id="PF00107">
    <property type="entry name" value="ADH_zinc_N"/>
    <property type="match status" value="1"/>
</dbReference>
<dbReference type="NCBIfam" id="TIGR02823">
    <property type="entry name" value="oxido_YhdH"/>
    <property type="match status" value="1"/>
</dbReference>